<comment type="caution">
    <text evidence="2">The sequence shown here is derived from an EMBL/GenBank/DDBJ whole genome shotgun (WGS) entry which is preliminary data.</text>
</comment>
<dbReference type="Proteomes" id="UP000265520">
    <property type="component" value="Unassembled WGS sequence"/>
</dbReference>
<accession>A0A392U6B2</accession>
<proteinExistence type="predicted"/>
<dbReference type="AlphaFoldDB" id="A0A392U6B2"/>
<evidence type="ECO:0000256" key="1">
    <source>
        <dbReference type="SAM" id="MobiDB-lite"/>
    </source>
</evidence>
<sequence length="32" mass="3491">VSSGIKWFQPPPDRSCGDQSVVLPTKSSVNHH</sequence>
<organism evidence="2 3">
    <name type="scientific">Trifolium medium</name>
    <dbReference type="NCBI Taxonomy" id="97028"/>
    <lineage>
        <taxon>Eukaryota</taxon>
        <taxon>Viridiplantae</taxon>
        <taxon>Streptophyta</taxon>
        <taxon>Embryophyta</taxon>
        <taxon>Tracheophyta</taxon>
        <taxon>Spermatophyta</taxon>
        <taxon>Magnoliopsida</taxon>
        <taxon>eudicotyledons</taxon>
        <taxon>Gunneridae</taxon>
        <taxon>Pentapetalae</taxon>
        <taxon>rosids</taxon>
        <taxon>fabids</taxon>
        <taxon>Fabales</taxon>
        <taxon>Fabaceae</taxon>
        <taxon>Papilionoideae</taxon>
        <taxon>50 kb inversion clade</taxon>
        <taxon>NPAAA clade</taxon>
        <taxon>Hologalegina</taxon>
        <taxon>IRL clade</taxon>
        <taxon>Trifolieae</taxon>
        <taxon>Trifolium</taxon>
    </lineage>
</organism>
<name>A0A392U6B2_9FABA</name>
<protein>
    <submittedName>
        <fullName evidence="2">Uncharacterized protein</fullName>
    </submittedName>
</protein>
<dbReference type="EMBL" id="LXQA010739221">
    <property type="protein sequence ID" value="MCI68588.1"/>
    <property type="molecule type" value="Genomic_DNA"/>
</dbReference>
<keyword evidence="3" id="KW-1185">Reference proteome</keyword>
<evidence type="ECO:0000313" key="2">
    <source>
        <dbReference type="EMBL" id="MCI68588.1"/>
    </source>
</evidence>
<feature type="non-terminal residue" evidence="2">
    <location>
        <position position="1"/>
    </location>
</feature>
<reference evidence="2 3" key="1">
    <citation type="journal article" date="2018" name="Front. Plant Sci.">
        <title>Red Clover (Trifolium pratense) and Zigzag Clover (T. medium) - A Picture of Genomic Similarities and Differences.</title>
        <authorList>
            <person name="Dluhosova J."/>
            <person name="Istvanek J."/>
            <person name="Nedelnik J."/>
            <person name="Repkova J."/>
        </authorList>
    </citation>
    <scope>NUCLEOTIDE SEQUENCE [LARGE SCALE GENOMIC DNA]</scope>
    <source>
        <strain evidence="3">cv. 10/8</strain>
        <tissue evidence="2">Leaf</tissue>
    </source>
</reference>
<feature type="region of interest" description="Disordered" evidence="1">
    <location>
        <begin position="1"/>
        <end position="32"/>
    </location>
</feature>
<evidence type="ECO:0000313" key="3">
    <source>
        <dbReference type="Proteomes" id="UP000265520"/>
    </source>
</evidence>